<gene>
    <name evidence="2" type="ORF">NON19_15180</name>
</gene>
<evidence type="ECO:0000313" key="2">
    <source>
        <dbReference type="EMBL" id="MCQ4043330.1"/>
    </source>
</evidence>
<feature type="region of interest" description="Disordered" evidence="1">
    <location>
        <begin position="265"/>
        <end position="382"/>
    </location>
</feature>
<name>A0ABT1PD77_9ACTN</name>
<feature type="compositionally biased region" description="Basic and acidic residues" evidence="1">
    <location>
        <begin position="370"/>
        <end position="382"/>
    </location>
</feature>
<dbReference type="EMBL" id="JANFNH010000014">
    <property type="protein sequence ID" value="MCQ4043330.1"/>
    <property type="molecule type" value="Genomic_DNA"/>
</dbReference>
<keyword evidence="3" id="KW-1185">Reference proteome</keyword>
<reference evidence="2 3" key="1">
    <citation type="submission" date="2022-06" db="EMBL/GenBank/DDBJ databases">
        <title>Draft genome sequence of type strain Streptomyces rubrisoli DSM 42083.</title>
        <authorList>
            <person name="Duangmal K."/>
            <person name="Klaysubun C."/>
        </authorList>
    </citation>
    <scope>NUCLEOTIDE SEQUENCE [LARGE SCALE GENOMIC DNA]</scope>
    <source>
        <strain evidence="2 3">DSM 42083</strain>
    </source>
</reference>
<protein>
    <submittedName>
        <fullName evidence="2">Uncharacterized protein</fullName>
    </submittedName>
</protein>
<dbReference type="RefSeq" id="WP_255928330.1">
    <property type="nucleotide sequence ID" value="NZ_JANFNH010000014.1"/>
</dbReference>
<evidence type="ECO:0000313" key="3">
    <source>
        <dbReference type="Proteomes" id="UP001206206"/>
    </source>
</evidence>
<accession>A0ABT1PD77</accession>
<comment type="caution">
    <text evidence="2">The sequence shown here is derived from an EMBL/GenBank/DDBJ whole genome shotgun (WGS) entry which is preliminary data.</text>
</comment>
<proteinExistence type="predicted"/>
<dbReference type="Proteomes" id="UP001206206">
    <property type="component" value="Unassembled WGS sequence"/>
</dbReference>
<organism evidence="2 3">
    <name type="scientific">Streptantibioticus rubrisoli</name>
    <dbReference type="NCBI Taxonomy" id="1387313"/>
    <lineage>
        <taxon>Bacteria</taxon>
        <taxon>Bacillati</taxon>
        <taxon>Actinomycetota</taxon>
        <taxon>Actinomycetes</taxon>
        <taxon>Kitasatosporales</taxon>
        <taxon>Streptomycetaceae</taxon>
        <taxon>Streptantibioticus</taxon>
    </lineage>
</organism>
<sequence length="392" mass="42454">MARYSRRLLLAVDLRHYSRHTYDEQTDAQYRLRLVVEHALRRARVMRVRVQQQLQGDGQLVVFPARVDIVRAVPALVLGLRDGLYQVNQTPGAFGRLRMRAALGQGSLSRADRGYVGGCVVLVSRLVESEAVRQELERNADCDLALAVPDDLYRDAVVPQSHGLSATQFHRAEIVTPAKDFSATAWLHAPRSAPAADLGPEPVIWGHSRARTATKEFVVPALGAAHLAATALAHSAVLREWLLPGAQQGTPTGAVSADFDDTGVVYARPDAHDPHVGGPHPGSDTHHVGDGQHGGHHAAVHHTEAEHHAQHADGHHPSDGHHDAHAGSVLEDRHHGDPYHHDAQDPYHHATPYDAVHAPDGQTDASVRWDGQDGHGEPGDGGHHAVHFQGHG</sequence>
<feature type="compositionally biased region" description="Basic and acidic residues" evidence="1">
    <location>
        <begin position="301"/>
        <end position="348"/>
    </location>
</feature>
<evidence type="ECO:0000256" key="1">
    <source>
        <dbReference type="SAM" id="MobiDB-lite"/>
    </source>
</evidence>